<dbReference type="GeneID" id="22915077"/>
<sequence length="190" mass="20690">MDLSLDDLIASRKPEKNKSEKAAKGSAGKTGQSGPKSGAKSTKKDRPVITPTRRSAGVPAVRRTQTPVKNLKIGAPILVSRRLLDGVAKGGVGKRSSTRADDRHGAKQVAKTVPKVVRSPVLRRHSPVRTAERALLSEQDKLQAAKIKVITQLDRVPAPTGAVRQFVEESQQRSGRRITESNRRLSDHFR</sequence>
<feature type="compositionally biased region" description="Low complexity" evidence="1">
    <location>
        <begin position="24"/>
        <end position="34"/>
    </location>
</feature>
<evidence type="ECO:0000313" key="2">
    <source>
        <dbReference type="EMBL" id="EZG44826.1"/>
    </source>
</evidence>
<feature type="region of interest" description="Disordered" evidence="1">
    <location>
        <begin position="166"/>
        <end position="190"/>
    </location>
</feature>
<evidence type="ECO:0000256" key="1">
    <source>
        <dbReference type="SAM" id="MobiDB-lite"/>
    </source>
</evidence>
<dbReference type="EMBL" id="AFNH02001059">
    <property type="protein sequence ID" value="EZG44826.1"/>
    <property type="molecule type" value="Genomic_DNA"/>
</dbReference>
<dbReference type="Proteomes" id="UP000019763">
    <property type="component" value="Unassembled WGS sequence"/>
</dbReference>
<evidence type="ECO:0000313" key="3">
    <source>
        <dbReference type="Proteomes" id="UP000019763"/>
    </source>
</evidence>
<protein>
    <submittedName>
        <fullName evidence="2">Uncharacterized protein</fullName>
    </submittedName>
</protein>
<dbReference type="AlphaFoldDB" id="A0A023B022"/>
<gene>
    <name evidence="2" type="ORF">GNI_143260</name>
</gene>
<feature type="region of interest" description="Disordered" evidence="1">
    <location>
        <begin position="88"/>
        <end position="110"/>
    </location>
</feature>
<feature type="compositionally biased region" description="Basic and acidic residues" evidence="1">
    <location>
        <begin position="9"/>
        <end position="23"/>
    </location>
</feature>
<dbReference type="RefSeq" id="XP_011132650.1">
    <property type="nucleotide sequence ID" value="XM_011134348.1"/>
</dbReference>
<name>A0A023B022_GRENI</name>
<reference evidence="2" key="1">
    <citation type="submission" date="2013-12" db="EMBL/GenBank/DDBJ databases">
        <authorList>
            <person name="Omoto C.K."/>
            <person name="Sibley D."/>
            <person name="Venepally P."/>
            <person name="Hadjithomas M."/>
            <person name="Karamycheva S."/>
            <person name="Brunk B."/>
            <person name="Roos D."/>
            <person name="Caler E."/>
            <person name="Lorenzi H."/>
        </authorList>
    </citation>
    <scope>NUCLEOTIDE SEQUENCE</scope>
</reference>
<dbReference type="VEuPathDB" id="CryptoDB:GNI_143260"/>
<accession>A0A023B022</accession>
<keyword evidence="3" id="KW-1185">Reference proteome</keyword>
<feature type="region of interest" description="Disordered" evidence="1">
    <location>
        <begin position="1"/>
        <end position="64"/>
    </location>
</feature>
<comment type="caution">
    <text evidence="2">The sequence shown here is derived from an EMBL/GenBank/DDBJ whole genome shotgun (WGS) entry which is preliminary data.</text>
</comment>
<proteinExistence type="predicted"/>
<organism evidence="2 3">
    <name type="scientific">Gregarina niphandrodes</name>
    <name type="common">Septate eugregarine</name>
    <dbReference type="NCBI Taxonomy" id="110365"/>
    <lineage>
        <taxon>Eukaryota</taxon>
        <taxon>Sar</taxon>
        <taxon>Alveolata</taxon>
        <taxon>Apicomplexa</taxon>
        <taxon>Conoidasida</taxon>
        <taxon>Gregarinasina</taxon>
        <taxon>Eugregarinorida</taxon>
        <taxon>Gregarinidae</taxon>
        <taxon>Gregarina</taxon>
    </lineage>
</organism>